<dbReference type="EMBL" id="BARU01044636">
    <property type="protein sequence ID" value="GAH79736.1"/>
    <property type="molecule type" value="Genomic_DNA"/>
</dbReference>
<gene>
    <name evidence="1" type="ORF">S03H2_68008</name>
</gene>
<protein>
    <submittedName>
        <fullName evidence="1">Uncharacterized protein</fullName>
    </submittedName>
</protein>
<proteinExistence type="predicted"/>
<feature type="non-terminal residue" evidence="1">
    <location>
        <position position="49"/>
    </location>
</feature>
<dbReference type="AlphaFoldDB" id="X1IBE3"/>
<name>X1IBE3_9ZZZZ</name>
<sequence>MPYVFIYSVFPSNKGKDVAKVYVEEIKNFRPAARGLSKEIISGAIKGTM</sequence>
<comment type="caution">
    <text evidence="1">The sequence shown here is derived from an EMBL/GenBank/DDBJ whole genome shotgun (WGS) entry which is preliminary data.</text>
</comment>
<organism evidence="1">
    <name type="scientific">marine sediment metagenome</name>
    <dbReference type="NCBI Taxonomy" id="412755"/>
    <lineage>
        <taxon>unclassified sequences</taxon>
        <taxon>metagenomes</taxon>
        <taxon>ecological metagenomes</taxon>
    </lineage>
</organism>
<accession>X1IBE3</accession>
<reference evidence="1" key="1">
    <citation type="journal article" date="2014" name="Front. Microbiol.">
        <title>High frequency of phylogenetically diverse reductive dehalogenase-homologous genes in deep subseafloor sedimentary metagenomes.</title>
        <authorList>
            <person name="Kawai M."/>
            <person name="Futagami T."/>
            <person name="Toyoda A."/>
            <person name="Takaki Y."/>
            <person name="Nishi S."/>
            <person name="Hori S."/>
            <person name="Arai W."/>
            <person name="Tsubouchi T."/>
            <person name="Morono Y."/>
            <person name="Uchiyama I."/>
            <person name="Ito T."/>
            <person name="Fujiyama A."/>
            <person name="Inagaki F."/>
            <person name="Takami H."/>
        </authorList>
    </citation>
    <scope>NUCLEOTIDE SEQUENCE</scope>
    <source>
        <strain evidence="1">Expedition CK06-06</strain>
    </source>
</reference>
<evidence type="ECO:0000313" key="1">
    <source>
        <dbReference type="EMBL" id="GAH79736.1"/>
    </source>
</evidence>